<protein>
    <submittedName>
        <fullName evidence="1">Uncharacterized protein</fullName>
    </submittedName>
</protein>
<accession>A0A0A9A3Y0</accession>
<proteinExistence type="predicted"/>
<reference evidence="1" key="1">
    <citation type="submission" date="2014-09" db="EMBL/GenBank/DDBJ databases">
        <authorList>
            <person name="Magalhaes I.L.F."/>
            <person name="Oliveira U."/>
            <person name="Santos F.R."/>
            <person name="Vidigal T.H.D.A."/>
            <person name="Brescovit A.D."/>
            <person name="Santos A.J."/>
        </authorList>
    </citation>
    <scope>NUCLEOTIDE SEQUENCE</scope>
    <source>
        <tissue evidence="1">Shoot tissue taken approximately 20 cm above the soil surface</tissue>
    </source>
</reference>
<organism evidence="1">
    <name type="scientific">Arundo donax</name>
    <name type="common">Giant reed</name>
    <name type="synonym">Donax arundinaceus</name>
    <dbReference type="NCBI Taxonomy" id="35708"/>
    <lineage>
        <taxon>Eukaryota</taxon>
        <taxon>Viridiplantae</taxon>
        <taxon>Streptophyta</taxon>
        <taxon>Embryophyta</taxon>
        <taxon>Tracheophyta</taxon>
        <taxon>Spermatophyta</taxon>
        <taxon>Magnoliopsida</taxon>
        <taxon>Liliopsida</taxon>
        <taxon>Poales</taxon>
        <taxon>Poaceae</taxon>
        <taxon>PACMAD clade</taxon>
        <taxon>Arundinoideae</taxon>
        <taxon>Arundineae</taxon>
        <taxon>Arundo</taxon>
    </lineage>
</organism>
<dbReference type="EMBL" id="GBRH01254185">
    <property type="protein sequence ID" value="JAD43710.1"/>
    <property type="molecule type" value="Transcribed_RNA"/>
</dbReference>
<dbReference type="AlphaFoldDB" id="A0A0A9A3Y0"/>
<reference evidence="1" key="2">
    <citation type="journal article" date="2015" name="Data Brief">
        <title>Shoot transcriptome of the giant reed, Arundo donax.</title>
        <authorList>
            <person name="Barrero R.A."/>
            <person name="Guerrero F.D."/>
            <person name="Moolhuijzen P."/>
            <person name="Goolsby J.A."/>
            <person name="Tidwell J."/>
            <person name="Bellgard S.E."/>
            <person name="Bellgard M.I."/>
        </authorList>
    </citation>
    <scope>NUCLEOTIDE SEQUENCE</scope>
    <source>
        <tissue evidence="1">Shoot tissue taken approximately 20 cm above the soil surface</tissue>
    </source>
</reference>
<sequence length="36" mass="4621">MNSRSNVFLELMIFEHPRDRVNLRNYFYWYKCNYNS</sequence>
<name>A0A0A9A3Y0_ARUDO</name>
<evidence type="ECO:0000313" key="1">
    <source>
        <dbReference type="EMBL" id="JAD43710.1"/>
    </source>
</evidence>